<evidence type="ECO:0000313" key="4">
    <source>
        <dbReference type="Proteomes" id="UP001597169"/>
    </source>
</evidence>
<comment type="caution">
    <text evidence="3">The sequence shown here is derived from an EMBL/GenBank/DDBJ whole genome shotgun (WGS) entry which is preliminary data.</text>
</comment>
<protein>
    <submittedName>
        <fullName evidence="3">GT-D fold domain-containing glycosyltransferase</fullName>
    </submittedName>
</protein>
<reference evidence="4" key="1">
    <citation type="journal article" date="2019" name="Int. J. Syst. Evol. Microbiol.">
        <title>The Global Catalogue of Microorganisms (GCM) 10K type strain sequencing project: providing services to taxonomists for standard genome sequencing and annotation.</title>
        <authorList>
            <consortium name="The Broad Institute Genomics Platform"/>
            <consortium name="The Broad Institute Genome Sequencing Center for Infectious Disease"/>
            <person name="Wu L."/>
            <person name="Ma J."/>
        </authorList>
    </citation>
    <scope>NUCLEOTIDE SEQUENCE [LARGE SCALE GENOMIC DNA]</scope>
    <source>
        <strain evidence="4">CCUG 53519</strain>
    </source>
</reference>
<dbReference type="Pfam" id="PF22882">
    <property type="entry name" value="GT-D-like"/>
    <property type="match status" value="1"/>
</dbReference>
<dbReference type="InterPro" id="IPR055171">
    <property type="entry name" value="GT-D-like"/>
</dbReference>
<name>A0ABW3PY08_9BACL</name>
<dbReference type="Proteomes" id="UP001597169">
    <property type="component" value="Unassembled WGS sequence"/>
</dbReference>
<dbReference type="RefSeq" id="WP_091161084.1">
    <property type="nucleotide sequence ID" value="NZ_JBHTKX010000005.1"/>
</dbReference>
<evidence type="ECO:0000259" key="2">
    <source>
        <dbReference type="Pfam" id="PF22882"/>
    </source>
</evidence>
<sequence length="345" mass="38583">MERGRKRDYFGQVVIHAAKKRRQRSSVKNKRSVRSKISKLKPPMRKRPTSKKYQQKRHDKPLAPLPSYHQGTHQKAYAAGYREGLYHGGEAIVEQLIPYGRMLPEVTVEALIQSGLMQHQADMLEIASSVQVAGEIRSAMDERRSFSLVRLGDGELLTLAYGTVISNTEAHELGAFLPYAGVPLPDVSVQSLLLNSIMKADYVGVPMSRRPEFQMLLFAVSKHYGWSLAQSRLTTSLINYQLHQHGLLLPMLANQRVLLIGNKAAEAADIMRKQGINVVGSVSPVRGFEDIERVIEQCRMYKFDICLIAAGVPAVVLCQRIASEDNKVAIDIGHLADQMIQESQQ</sequence>
<evidence type="ECO:0000313" key="3">
    <source>
        <dbReference type="EMBL" id="MFD1130897.1"/>
    </source>
</evidence>
<evidence type="ECO:0000256" key="1">
    <source>
        <dbReference type="SAM" id="MobiDB-lite"/>
    </source>
</evidence>
<dbReference type="InterPro" id="IPR049785">
    <property type="entry name" value="GT-D-like_firm"/>
</dbReference>
<feature type="domain" description="GT-D fold-like" evidence="2">
    <location>
        <begin position="129"/>
        <end position="339"/>
    </location>
</feature>
<accession>A0ABW3PY08</accession>
<keyword evidence="4" id="KW-1185">Reference proteome</keyword>
<gene>
    <name evidence="3" type="ORF">ACFQ3J_22435</name>
</gene>
<organism evidence="3 4">
    <name type="scientific">Paenibacillus provencensis</name>
    <dbReference type="NCBI Taxonomy" id="441151"/>
    <lineage>
        <taxon>Bacteria</taxon>
        <taxon>Bacillati</taxon>
        <taxon>Bacillota</taxon>
        <taxon>Bacilli</taxon>
        <taxon>Bacillales</taxon>
        <taxon>Paenibacillaceae</taxon>
        <taxon>Paenibacillus</taxon>
    </lineage>
</organism>
<feature type="compositionally biased region" description="Basic residues" evidence="1">
    <location>
        <begin position="17"/>
        <end position="59"/>
    </location>
</feature>
<feature type="region of interest" description="Disordered" evidence="1">
    <location>
        <begin position="1"/>
        <end position="69"/>
    </location>
</feature>
<dbReference type="NCBIfam" id="NF040628">
    <property type="entry name" value="GT-D_rel"/>
    <property type="match status" value="1"/>
</dbReference>
<dbReference type="EMBL" id="JBHTKX010000005">
    <property type="protein sequence ID" value="MFD1130897.1"/>
    <property type="molecule type" value="Genomic_DNA"/>
</dbReference>
<proteinExistence type="predicted"/>